<feature type="domain" description="Polysaccharide export protein N-terminal" evidence="16">
    <location>
        <begin position="28"/>
        <end position="100"/>
    </location>
</feature>
<dbReference type="InterPro" id="IPR054765">
    <property type="entry name" value="SLBB_dom"/>
</dbReference>
<keyword evidence="11" id="KW-0472">Membrane</keyword>
<dbReference type="RefSeq" id="WP_249248757.1">
    <property type="nucleotide sequence ID" value="NZ_JAKIKT010000003.1"/>
</dbReference>
<evidence type="ECO:0000256" key="8">
    <source>
        <dbReference type="ARBA" id="ARBA00023047"/>
    </source>
</evidence>
<dbReference type="Pfam" id="PF10531">
    <property type="entry name" value="SLBB"/>
    <property type="match status" value="5"/>
</dbReference>
<dbReference type="InterPro" id="IPR049712">
    <property type="entry name" value="Poly_export"/>
</dbReference>
<feature type="chain" id="PRO_5045523646" evidence="15">
    <location>
        <begin position="28"/>
        <end position="704"/>
    </location>
</feature>
<evidence type="ECO:0000313" key="19">
    <source>
        <dbReference type="EMBL" id="MCL2914030.1"/>
    </source>
</evidence>
<evidence type="ECO:0000256" key="5">
    <source>
        <dbReference type="ARBA" id="ARBA00022597"/>
    </source>
</evidence>
<feature type="signal peptide" evidence="15">
    <location>
        <begin position="1"/>
        <end position="27"/>
    </location>
</feature>
<evidence type="ECO:0000256" key="2">
    <source>
        <dbReference type="ARBA" id="ARBA00009450"/>
    </source>
</evidence>
<keyword evidence="14" id="KW-0449">Lipoprotein</keyword>
<feature type="domain" description="Soluble ligand binding" evidence="17">
    <location>
        <begin position="109"/>
        <end position="155"/>
    </location>
</feature>
<keyword evidence="7 15" id="KW-0732">Signal</keyword>
<dbReference type="PANTHER" id="PTHR33619">
    <property type="entry name" value="POLYSACCHARIDE EXPORT PROTEIN GFCE-RELATED"/>
    <property type="match status" value="1"/>
</dbReference>
<dbReference type="InterPro" id="IPR003715">
    <property type="entry name" value="Poly_export_N"/>
</dbReference>
<keyword evidence="20" id="KW-1185">Reference proteome</keyword>
<dbReference type="Proteomes" id="UP001202831">
    <property type="component" value="Unassembled WGS sequence"/>
</dbReference>
<evidence type="ECO:0000256" key="12">
    <source>
        <dbReference type="ARBA" id="ARBA00023139"/>
    </source>
</evidence>
<evidence type="ECO:0000259" key="17">
    <source>
        <dbReference type="Pfam" id="PF10531"/>
    </source>
</evidence>
<evidence type="ECO:0000259" key="18">
    <source>
        <dbReference type="Pfam" id="PF22461"/>
    </source>
</evidence>
<sequence length="704" mass="76979">MKPSAYSFSCVSLLITLLMLLSPVALAEEDYLTQIGDEINVFLPGESELNKSFQIDRQGRIILPEVGAVEVEGLTEEQLQEKVSAQLASIFRDLSNLQVYINKRQLLISIQGYVQQPGEFTLPANATVQMALHAANGLRPGAQLDKLQLKREGESSIFNYKAFLDSGDMEMLPALKSLDVIFVPASPIIGNVEQTFDPANLADGGDAADDSDAVKVFGEVNRPGSFSYKDGVTLVDLLMRAGGVTRYASVEQIRVIAGSEPALFNLKGYLDSGNEKLLPPMVPGTTIFVPKQEEEIKSGANTVYVMGEVQKPGAFESKPNASFMDILSNAGGPTRFAESRQIRVIKADGKVQKFDLAGYTEGTITQELPAIQPGDAIFVPEKTDMNEKSWLKVAPDRAVRVMGEVVAPGRIEWSPEMNLMDLLAHVGGPNPKADTAKIEIVTPDGRGGTRKTDFNLDTFIKQGMPDSALPFVQAGSTVRVHKLPDDPRDNKSQWVRQSSDSSIYVFGQVGAPGRYRFTEELHFLDILAAADGPTKDADLRNIRVSHRSQGHAMVSHLNLARYFETGDEHILPKVLPGDTIYVPEKNRQWLEEPASETIRVLGAVNKPGRYRFDDDMTLLDLLAEAGGTSDNAYIERITVVNLTCCESQASSFNLLEFAKTGDYRAVPVIRAGDTVFVPEKSESFSNTFQDAMQLILGIALLGTL</sequence>
<evidence type="ECO:0000256" key="6">
    <source>
        <dbReference type="ARBA" id="ARBA00022692"/>
    </source>
</evidence>
<keyword evidence="3" id="KW-0813">Transport</keyword>
<keyword evidence="13" id="KW-0998">Cell outer membrane</keyword>
<gene>
    <name evidence="19" type="ORF">L2725_09540</name>
</gene>
<evidence type="ECO:0000256" key="13">
    <source>
        <dbReference type="ARBA" id="ARBA00023237"/>
    </source>
</evidence>
<reference evidence="19 20" key="1">
    <citation type="submission" date="2022-01" db="EMBL/GenBank/DDBJ databases">
        <title>Whole genome-based taxonomy of the Shewanellaceae.</title>
        <authorList>
            <person name="Martin-Rodriguez A.J."/>
        </authorList>
    </citation>
    <scope>NUCLEOTIDE SEQUENCE [LARGE SCALE GENOMIC DNA]</scope>
    <source>
        <strain evidence="19 20">DSM 21332</strain>
    </source>
</reference>
<dbReference type="InterPro" id="IPR019554">
    <property type="entry name" value="Soluble_ligand-bd"/>
</dbReference>
<feature type="domain" description="Soluble ligand binding" evidence="17">
    <location>
        <begin position="399"/>
        <end position="445"/>
    </location>
</feature>
<proteinExistence type="inferred from homology"/>
<feature type="domain" description="SLBB" evidence="18">
    <location>
        <begin position="503"/>
        <end position="582"/>
    </location>
</feature>
<keyword evidence="9" id="KW-0406">Ion transport</keyword>
<accession>A0ABT0N7A3</accession>
<evidence type="ECO:0000259" key="16">
    <source>
        <dbReference type="Pfam" id="PF02563"/>
    </source>
</evidence>
<organism evidence="19 20">
    <name type="scientific">Shewanella corallii</name>
    <dbReference type="NCBI Taxonomy" id="560080"/>
    <lineage>
        <taxon>Bacteria</taxon>
        <taxon>Pseudomonadati</taxon>
        <taxon>Pseudomonadota</taxon>
        <taxon>Gammaproteobacteria</taxon>
        <taxon>Alteromonadales</taxon>
        <taxon>Shewanellaceae</taxon>
        <taxon>Shewanella</taxon>
    </lineage>
</organism>
<evidence type="ECO:0000256" key="3">
    <source>
        <dbReference type="ARBA" id="ARBA00022448"/>
    </source>
</evidence>
<comment type="subcellular location">
    <subcellularLocation>
        <location evidence="1">Cell outer membrane</location>
        <topology evidence="1">Multi-pass membrane protein</topology>
    </subcellularLocation>
</comment>
<dbReference type="Gene3D" id="3.10.560.10">
    <property type="entry name" value="Outer membrane lipoprotein wza domain like"/>
    <property type="match status" value="6"/>
</dbReference>
<evidence type="ECO:0000256" key="15">
    <source>
        <dbReference type="SAM" id="SignalP"/>
    </source>
</evidence>
<dbReference type="Pfam" id="PF02563">
    <property type="entry name" value="Poly_export"/>
    <property type="match status" value="1"/>
</dbReference>
<evidence type="ECO:0000256" key="10">
    <source>
        <dbReference type="ARBA" id="ARBA00023114"/>
    </source>
</evidence>
<evidence type="ECO:0000256" key="11">
    <source>
        <dbReference type="ARBA" id="ARBA00023136"/>
    </source>
</evidence>
<keyword evidence="5" id="KW-0762">Sugar transport</keyword>
<feature type="domain" description="Soluble ligand binding" evidence="17">
    <location>
        <begin position="598"/>
        <end position="640"/>
    </location>
</feature>
<evidence type="ECO:0000313" key="20">
    <source>
        <dbReference type="Proteomes" id="UP001202831"/>
    </source>
</evidence>
<evidence type="ECO:0000256" key="1">
    <source>
        <dbReference type="ARBA" id="ARBA00004571"/>
    </source>
</evidence>
<feature type="domain" description="Soluble ligand binding" evidence="17">
    <location>
        <begin position="303"/>
        <end position="355"/>
    </location>
</feature>
<keyword evidence="6" id="KW-0812">Transmembrane</keyword>
<evidence type="ECO:0000256" key="4">
    <source>
        <dbReference type="ARBA" id="ARBA00022452"/>
    </source>
</evidence>
<name>A0ABT0N7A3_9GAMM</name>
<evidence type="ECO:0000256" key="7">
    <source>
        <dbReference type="ARBA" id="ARBA00022729"/>
    </source>
</evidence>
<evidence type="ECO:0000256" key="14">
    <source>
        <dbReference type="ARBA" id="ARBA00023288"/>
    </source>
</evidence>
<dbReference type="Pfam" id="PF22461">
    <property type="entry name" value="SLBB_2"/>
    <property type="match status" value="1"/>
</dbReference>
<evidence type="ECO:0000256" key="9">
    <source>
        <dbReference type="ARBA" id="ARBA00023065"/>
    </source>
</evidence>
<keyword evidence="8" id="KW-0625">Polysaccharide transport</keyword>
<keyword evidence="12" id="KW-0564">Palmitate</keyword>
<protein>
    <submittedName>
        <fullName evidence="19">SLBB domain-containing protein</fullName>
    </submittedName>
</protein>
<keyword evidence="10" id="KW-0626">Porin</keyword>
<comment type="similarity">
    <text evidence="2">Belongs to the BexD/CtrA/VexA family.</text>
</comment>
<comment type="caution">
    <text evidence="19">The sequence shown here is derived from an EMBL/GenBank/DDBJ whole genome shotgun (WGS) entry which is preliminary data.</text>
</comment>
<feature type="domain" description="Soluble ligand binding" evidence="17">
    <location>
        <begin position="214"/>
        <end position="257"/>
    </location>
</feature>
<keyword evidence="4" id="KW-1134">Transmembrane beta strand</keyword>
<dbReference type="PANTHER" id="PTHR33619:SF3">
    <property type="entry name" value="POLYSACCHARIDE EXPORT PROTEIN GFCE-RELATED"/>
    <property type="match status" value="1"/>
</dbReference>
<dbReference type="EMBL" id="JAKIKT010000003">
    <property type="protein sequence ID" value="MCL2914030.1"/>
    <property type="molecule type" value="Genomic_DNA"/>
</dbReference>